<reference evidence="2 3" key="1">
    <citation type="journal article" date="2016" name="PLoS Pathog.">
        <title>Biosynthesis of antibiotic leucinostatins in bio-control fungus Purpureocillium lilacinum and their inhibition on phytophthora revealed by genome mining.</title>
        <authorList>
            <person name="Wang G."/>
            <person name="Liu Z."/>
            <person name="Lin R."/>
            <person name="Li E."/>
            <person name="Mao Z."/>
            <person name="Ling J."/>
            <person name="Yang Y."/>
            <person name="Yin W.B."/>
            <person name="Xie B."/>
        </authorList>
    </citation>
    <scope>NUCLEOTIDE SEQUENCE [LARGE SCALE GENOMIC DNA]</scope>
    <source>
        <strain evidence="2">170</strain>
    </source>
</reference>
<evidence type="ECO:0000313" key="2">
    <source>
        <dbReference type="EMBL" id="OAQ67828.1"/>
    </source>
</evidence>
<keyword evidence="3" id="KW-1185">Reference proteome</keyword>
<accession>A0A179FRF4</accession>
<gene>
    <name evidence="2" type="ORF">VFPPC_04168</name>
</gene>
<feature type="compositionally biased region" description="Polar residues" evidence="1">
    <location>
        <begin position="96"/>
        <end position="116"/>
    </location>
</feature>
<evidence type="ECO:0000313" key="3">
    <source>
        <dbReference type="Proteomes" id="UP000078397"/>
    </source>
</evidence>
<feature type="region of interest" description="Disordered" evidence="1">
    <location>
        <begin position="92"/>
        <end position="125"/>
    </location>
</feature>
<name>A0A179FRF4_METCM</name>
<evidence type="ECO:0000256" key="1">
    <source>
        <dbReference type="SAM" id="MobiDB-lite"/>
    </source>
</evidence>
<dbReference type="KEGG" id="pchm:VFPPC_04168"/>
<organism evidence="2 3">
    <name type="scientific">Pochonia chlamydosporia 170</name>
    <dbReference type="NCBI Taxonomy" id="1380566"/>
    <lineage>
        <taxon>Eukaryota</taxon>
        <taxon>Fungi</taxon>
        <taxon>Dikarya</taxon>
        <taxon>Ascomycota</taxon>
        <taxon>Pezizomycotina</taxon>
        <taxon>Sordariomycetes</taxon>
        <taxon>Hypocreomycetidae</taxon>
        <taxon>Hypocreales</taxon>
        <taxon>Clavicipitaceae</taxon>
        <taxon>Pochonia</taxon>
    </lineage>
</organism>
<dbReference type="EMBL" id="LSBJ02000003">
    <property type="protein sequence ID" value="OAQ67828.1"/>
    <property type="molecule type" value="Genomic_DNA"/>
</dbReference>
<dbReference type="Proteomes" id="UP000078397">
    <property type="component" value="Unassembled WGS sequence"/>
</dbReference>
<dbReference type="AlphaFoldDB" id="A0A179FRF4"/>
<dbReference type="RefSeq" id="XP_018144678.1">
    <property type="nucleotide sequence ID" value="XM_018283566.1"/>
</dbReference>
<proteinExistence type="predicted"/>
<sequence>MHGRRRPAMTAKLAGHHGIELIAKPTTCGAECIGTNQSPTSLWGHDPASADSGSGQPGLPVLITPACSNTSREDQTSCRLTESAQCRCLDEREDCSGQSKPSLTSRDPATDVNTSEVMDLLSPDP</sequence>
<protein>
    <submittedName>
        <fullName evidence="2">Uncharacterized protein</fullName>
    </submittedName>
</protein>
<comment type="caution">
    <text evidence="2">The sequence shown here is derived from an EMBL/GenBank/DDBJ whole genome shotgun (WGS) entry which is preliminary data.</text>
</comment>
<dbReference type="GeneID" id="28847560"/>